<sequence length="77" mass="8258">MIYRPRGFIPIFREISAFYEVDWQLGQYGINPGCAPHGGGIGGRFHVIGTSSTPQSVWGCVGIGNVPTLPPSKEGLL</sequence>
<keyword evidence="2" id="KW-1185">Reference proteome</keyword>
<name>A0ABY1KT22_9FLAO</name>
<proteinExistence type="predicted"/>
<gene>
    <name evidence="1" type="ORF">SAMN05421766_103699</name>
</gene>
<reference evidence="1 2" key="1">
    <citation type="submission" date="2017-01" db="EMBL/GenBank/DDBJ databases">
        <authorList>
            <person name="Varghese N."/>
            <person name="Submissions S."/>
        </authorList>
    </citation>
    <scope>NUCLEOTIDE SEQUENCE [LARGE SCALE GENOMIC DNA]</scope>
    <source>
        <strain evidence="1 2">DSM 2061</strain>
    </source>
</reference>
<comment type="caution">
    <text evidence="1">The sequence shown here is derived from an EMBL/GenBank/DDBJ whole genome shotgun (WGS) entry which is preliminary data.</text>
</comment>
<dbReference type="EMBL" id="FTOB01000003">
    <property type="protein sequence ID" value="SIS73466.1"/>
    <property type="molecule type" value="Genomic_DNA"/>
</dbReference>
<evidence type="ECO:0000313" key="1">
    <source>
        <dbReference type="EMBL" id="SIS73466.1"/>
    </source>
</evidence>
<accession>A0ABY1KT22</accession>
<protein>
    <submittedName>
        <fullName evidence="1">Uncharacterized protein</fullName>
    </submittedName>
</protein>
<organism evidence="1 2">
    <name type="scientific">Zobellia uliginosa</name>
    <dbReference type="NCBI Taxonomy" id="143224"/>
    <lineage>
        <taxon>Bacteria</taxon>
        <taxon>Pseudomonadati</taxon>
        <taxon>Bacteroidota</taxon>
        <taxon>Flavobacteriia</taxon>
        <taxon>Flavobacteriales</taxon>
        <taxon>Flavobacteriaceae</taxon>
        <taxon>Zobellia</taxon>
    </lineage>
</organism>
<evidence type="ECO:0000313" key="2">
    <source>
        <dbReference type="Proteomes" id="UP000185728"/>
    </source>
</evidence>
<dbReference type="Proteomes" id="UP000185728">
    <property type="component" value="Unassembled WGS sequence"/>
</dbReference>